<evidence type="ECO:0000256" key="7">
    <source>
        <dbReference type="ARBA" id="ARBA00022840"/>
    </source>
</evidence>
<dbReference type="PANTHER" id="PTHR44329">
    <property type="entry name" value="SERINE/THREONINE-PROTEIN KINASE TNNI3K-RELATED"/>
    <property type="match status" value="1"/>
</dbReference>
<feature type="domain" description="Protein kinase" evidence="11">
    <location>
        <begin position="1605"/>
        <end position="1874"/>
    </location>
</feature>
<dbReference type="eggNOG" id="KOG4471">
    <property type="taxonomic scope" value="Eukaryota"/>
</dbReference>
<dbReference type="Pfam" id="PF07714">
    <property type="entry name" value="PK_Tyr_Ser-Thr"/>
    <property type="match status" value="1"/>
</dbReference>
<dbReference type="PROSITE" id="PS51450">
    <property type="entry name" value="LRR"/>
    <property type="match status" value="2"/>
</dbReference>
<evidence type="ECO:0000256" key="2">
    <source>
        <dbReference type="ARBA" id="ARBA00022614"/>
    </source>
</evidence>
<keyword evidence="2" id="KW-0433">Leucine-rich repeat</keyword>
<dbReference type="InterPro" id="IPR017441">
    <property type="entry name" value="Protein_kinase_ATP_BS"/>
</dbReference>
<accession>A0A175JLA7</accession>
<keyword evidence="1" id="KW-0723">Serine/threonine-protein kinase</keyword>
<dbReference type="Proteomes" id="UP000078387">
    <property type="component" value="Unassembled WGS sequence"/>
</dbReference>
<reference evidence="13 14" key="1">
    <citation type="submission" date="2016-05" db="EMBL/GenBank/DDBJ databases">
        <title>First whole genome sequencing of Entamoeba histolytica HM1:IMSS-clone-6.</title>
        <authorList>
            <person name="Mukherjee Avik.K."/>
            <person name="Izumyama S."/>
            <person name="Nakada-Tsukui K."/>
            <person name="Nozaki T."/>
        </authorList>
    </citation>
    <scope>NUCLEOTIDE SEQUENCE [LARGE SCALE GENOMIC DNA]</scope>
    <source>
        <strain evidence="13 14">HM1:IMSS clone 6</strain>
    </source>
</reference>
<dbReference type="InterPro" id="IPR029021">
    <property type="entry name" value="Prot-tyrosine_phosphatase-like"/>
</dbReference>
<name>A0A175JLA7_ENTHI</name>
<dbReference type="VEuPathDB" id="AmoebaDB:EHI7A_096870"/>
<keyword evidence="6" id="KW-0418">Kinase</keyword>
<organism evidence="13 14">
    <name type="scientific">Entamoeba histolytica</name>
    <dbReference type="NCBI Taxonomy" id="5759"/>
    <lineage>
        <taxon>Eukaryota</taxon>
        <taxon>Amoebozoa</taxon>
        <taxon>Evosea</taxon>
        <taxon>Archamoebae</taxon>
        <taxon>Mastigamoebida</taxon>
        <taxon>Entamoebidae</taxon>
        <taxon>Entamoeba</taxon>
    </lineage>
</organism>
<evidence type="ECO:0000256" key="8">
    <source>
        <dbReference type="ARBA" id="ARBA00047899"/>
    </source>
</evidence>
<dbReference type="GO" id="GO:0005524">
    <property type="term" value="F:ATP binding"/>
    <property type="evidence" value="ECO:0007669"/>
    <property type="project" value="UniProtKB-UniRule"/>
</dbReference>
<feature type="domain" description="Myotubularin phosphatase" evidence="12">
    <location>
        <begin position="527"/>
        <end position="787"/>
    </location>
</feature>
<dbReference type="GO" id="GO:0004674">
    <property type="term" value="F:protein serine/threonine kinase activity"/>
    <property type="evidence" value="ECO:0007669"/>
    <property type="project" value="UniProtKB-KW"/>
</dbReference>
<keyword evidence="3" id="KW-0808">Transferase</keyword>
<keyword evidence="7 10" id="KW-0067">ATP-binding</keyword>
<evidence type="ECO:0000256" key="5">
    <source>
        <dbReference type="ARBA" id="ARBA00022741"/>
    </source>
</evidence>
<dbReference type="InterPro" id="IPR001611">
    <property type="entry name" value="Leu-rich_rpt"/>
</dbReference>
<feature type="binding site" evidence="10">
    <location>
        <position position="1634"/>
    </location>
    <ligand>
        <name>ATP</name>
        <dbReference type="ChEBI" id="CHEBI:30616"/>
    </ligand>
</feature>
<evidence type="ECO:0000256" key="6">
    <source>
        <dbReference type="ARBA" id="ARBA00022777"/>
    </source>
</evidence>
<sequence>MSGEIDQKNPVNGIKSGVKKNLCTRPKSLMQSGVYPMSSISLTKKKIGKINKIGSGFFHHNSSSDILCSKVETNIQSLIKRSLQSYQENEKTFKDIPVVVHQLMVFIYHQSTNKLNYLTERKLGEFPLHWDRFNIKDVEIIKSYSLLKCRNKTIKELIQLGFTEQDSLTIKEECKSVGDNYFTLLNTNGNISNEDFVRLISTSHKYSLGELPVLVRDKDTHFAFVLLKYFFLCLPKPMINDSVLKVFEMGLSMKNKLGIERLRNYLMGEIENIMLRMNEDSPCAFLLFKEMILFMRAFVEQNGLNGQEKEELYLCYFNAMLQNNSFKKEFLPLVDLMFFEQRYNRDINELFPYEKEVVIKKYEFAFCPLFCVGLTEEIDTNDAVPGSVYFTSHRIIFMPDSQLNQRELNVLKYLGCSSICNVLGVQVSQNEHSHCLRIICKDLRVLSFRIVGPIQPYEEMIQNIIQHYRYPTETEYLYCTSTINNVIINEVKRMGIEGHIESINMMSVNVPICQEVYHINEKDLKAVICYQHSNGSQLIRFPLLKNVYADTVLSSFTIKMKEGYQCTISKYDIIGEHEISEMVNKIQELLPTVNTKNNQNISYLFEASNRISDEIRTTLDYTFRLVKQITTKQIHLILISNKNCEKGLCVLSGLIQLVVDPHYRTINGFMELIQKDFISFCFFENDGYEYSNYFILFLLCINFLYRQNNYAFEFDERLIQLTFHSIFSHRFYEFNHSQVNSKSSFISLVQYYSSEFVNPLYQRSNELLKNELIEGDYCALIYKWLNYSKKCTKVFTSDILSTKNIGLRIYSFPPIDICISSFSTLRILDLSSNRLKDFPVELLQLPQLIELNLNDNDIFYITPRISQLSNLTSLSLGNNCLVNLPELSNIPLRKLDLSSNDFPRNFQFELGNDLEYFNGSEFLSYPTILGSLPNITSLNFSHVRFDILDIINNPPRSLQELKLSGCRLPIIPEEITRLALTGLDVSDNYISKMNYSFFSMSSLRVLNISSNHVNGTNALFKTMKQLKVIANNVIPRKTKLSLISIPSLKTMKQMCNDGIRLMELECIIITGSLLRKEIFTILQKKFIEEGSIQMNEEHSLTFEFIDKKKKEKKSLVIIEMSIEQLLNDIWRLRRSLFIVCKQNKESSEEEVVLELLKMMEIHGYIHIICNEEINVKEYINVDNNMMDIEYYCYMDNKKKKTITCLWNKLFKQINKMVIEGDENCFNLLNELSGLRIPGFCLTIGKIKEIIQCLGMKEWQKVLNWLTRNGYLLTDNDFRDKNQLVEFKDDQQVLVDWDLFPLTSKTIQKNCDKNGFLCVNIFELLGIKNDTIKFILRLLEKNGFLIQITKDIVKPFRCQKQFENVFKYCSEQSSQLKKYSQTTSSSSALSSNGSWSSIPIIVTEKIELSNVILYTFHDYKDSFNKDIWPEQHLRNEIEIGRIIKMKVINYKAINLIISILMLKYTVHSYWKNGAIVIVQKGRNLGKLYVLIEGKRLSKTIEIRIRGLVNDVEIPFLMVNTINTIFNEIKIICQQTNCKIERIDALCNECLSKGIKTIIPNEIIKQNINSFIYNFKWKEHEINSVACLLDYIIDSFPKHCIDSLDQFNFINDIGTGSNSTISLFERKVNKELMVLKLGNIDFSVTGINKETTAIQLFTSILEEFLREINFINFPSHQSIAKIYGYSLYPLFVTIEYFNGGSLYSLINQNHYEFSLHEKIQIAKQIADGINFLHTYKIPLIHCDIKSPNVLIKLDNNKSFVSCAISDFGETVPAYASTSSKVECPYWLAPEVISGNAFTQKSDVYSYAIVLWELSTNKTPFSEFKFFSEIREKVLMGYRPALNEKMTVFNSLITHCWNADQTLRPTMKEVLVQLESITE</sequence>
<dbReference type="Gene3D" id="1.10.510.10">
    <property type="entry name" value="Transferase(Phosphotransferase) domain 1"/>
    <property type="match status" value="1"/>
</dbReference>
<dbReference type="VEuPathDB" id="AmoebaDB:KM1_115880"/>
<dbReference type="SMART" id="SM00220">
    <property type="entry name" value="S_TKc"/>
    <property type="match status" value="1"/>
</dbReference>
<evidence type="ECO:0000259" key="11">
    <source>
        <dbReference type="PROSITE" id="PS50011"/>
    </source>
</evidence>
<dbReference type="PROSITE" id="PS00108">
    <property type="entry name" value="PROTEIN_KINASE_ST"/>
    <property type="match status" value="1"/>
</dbReference>
<comment type="catalytic activity">
    <reaction evidence="9">
        <text>L-seryl-[protein] + ATP = O-phospho-L-seryl-[protein] + ADP + H(+)</text>
        <dbReference type="Rhea" id="RHEA:17989"/>
        <dbReference type="Rhea" id="RHEA-COMP:9863"/>
        <dbReference type="Rhea" id="RHEA-COMP:11604"/>
        <dbReference type="ChEBI" id="CHEBI:15378"/>
        <dbReference type="ChEBI" id="CHEBI:29999"/>
        <dbReference type="ChEBI" id="CHEBI:30616"/>
        <dbReference type="ChEBI" id="CHEBI:83421"/>
        <dbReference type="ChEBI" id="CHEBI:456216"/>
        <dbReference type="EC" id="2.7.11.1"/>
    </reaction>
</comment>
<dbReference type="InterPro" id="IPR011009">
    <property type="entry name" value="Kinase-like_dom_sf"/>
</dbReference>
<evidence type="ECO:0000256" key="3">
    <source>
        <dbReference type="ARBA" id="ARBA00022679"/>
    </source>
</evidence>
<dbReference type="VEuPathDB" id="AmoebaDB:EHI_137960"/>
<dbReference type="VEuPathDB" id="AmoebaDB:EHI5A_134450"/>
<keyword evidence="5 10" id="KW-0547">Nucleotide-binding</keyword>
<dbReference type="PANTHER" id="PTHR44329:SF288">
    <property type="entry name" value="MITOGEN-ACTIVATED PROTEIN KINASE KINASE KINASE 20"/>
    <property type="match status" value="1"/>
</dbReference>
<dbReference type="InterPro" id="IPR011993">
    <property type="entry name" value="PH-like_dom_sf"/>
</dbReference>
<dbReference type="InterPro" id="IPR051681">
    <property type="entry name" value="Ser/Thr_Kinases-Pseudokinases"/>
</dbReference>
<evidence type="ECO:0000256" key="10">
    <source>
        <dbReference type="PROSITE-ProRule" id="PRU10141"/>
    </source>
</evidence>
<dbReference type="InterPro" id="IPR001245">
    <property type="entry name" value="Ser-Thr/Tyr_kinase_cat_dom"/>
</dbReference>
<evidence type="ECO:0000259" key="12">
    <source>
        <dbReference type="PROSITE" id="PS51339"/>
    </source>
</evidence>
<proteinExistence type="predicted"/>
<dbReference type="FunFam" id="1.10.510.10:FF:001290">
    <property type="entry name" value="Protein kinase domain containing protein"/>
    <property type="match status" value="1"/>
</dbReference>
<dbReference type="InterPro" id="IPR003591">
    <property type="entry name" value="Leu-rich_rpt_typical-subtyp"/>
</dbReference>
<dbReference type="InterPro" id="IPR008271">
    <property type="entry name" value="Ser/Thr_kinase_AS"/>
</dbReference>
<comment type="caution">
    <text evidence="13">The sequence shown here is derived from an EMBL/GenBank/DDBJ whole genome shotgun (WGS) entry which is preliminary data.</text>
</comment>
<protein>
    <recommendedName>
        <fullName evidence="15">Protein kinase domain containing protein</fullName>
    </recommendedName>
</protein>
<keyword evidence="4" id="KW-0677">Repeat</keyword>
<dbReference type="Gene3D" id="2.30.29.30">
    <property type="entry name" value="Pleckstrin-homology domain (PH domain)/Phosphotyrosine-binding domain (PTB)"/>
    <property type="match status" value="1"/>
</dbReference>
<dbReference type="PROSITE" id="PS50011">
    <property type="entry name" value="PROTEIN_KINASE_DOM"/>
    <property type="match status" value="1"/>
</dbReference>
<dbReference type="Pfam" id="PF06602">
    <property type="entry name" value="Myotub-related"/>
    <property type="match status" value="1"/>
</dbReference>
<evidence type="ECO:0000256" key="1">
    <source>
        <dbReference type="ARBA" id="ARBA00022527"/>
    </source>
</evidence>
<gene>
    <name evidence="13" type="ORF">CL6EHI_137960</name>
</gene>
<comment type="catalytic activity">
    <reaction evidence="8">
        <text>L-threonyl-[protein] + ATP = O-phospho-L-threonyl-[protein] + ADP + H(+)</text>
        <dbReference type="Rhea" id="RHEA:46608"/>
        <dbReference type="Rhea" id="RHEA-COMP:11060"/>
        <dbReference type="Rhea" id="RHEA-COMP:11605"/>
        <dbReference type="ChEBI" id="CHEBI:15378"/>
        <dbReference type="ChEBI" id="CHEBI:30013"/>
        <dbReference type="ChEBI" id="CHEBI:30616"/>
        <dbReference type="ChEBI" id="CHEBI:61977"/>
        <dbReference type="ChEBI" id="CHEBI:456216"/>
        <dbReference type="EC" id="2.7.11.1"/>
    </reaction>
</comment>
<dbReference type="eggNOG" id="KOG0192">
    <property type="taxonomic scope" value="Eukaryota"/>
</dbReference>
<dbReference type="SUPFAM" id="SSF50729">
    <property type="entry name" value="PH domain-like"/>
    <property type="match status" value="1"/>
</dbReference>
<dbReference type="SUPFAM" id="SSF56112">
    <property type="entry name" value="Protein kinase-like (PK-like)"/>
    <property type="match status" value="1"/>
</dbReference>
<dbReference type="InterPro" id="IPR000719">
    <property type="entry name" value="Prot_kinase_dom"/>
</dbReference>
<dbReference type="SUPFAM" id="SSF52058">
    <property type="entry name" value="L domain-like"/>
    <property type="match status" value="1"/>
</dbReference>
<dbReference type="FunFam" id="3.80.10.10:FF:000980">
    <property type="entry name" value="Protein kinase domain containing protein"/>
    <property type="match status" value="1"/>
</dbReference>
<evidence type="ECO:0000313" key="14">
    <source>
        <dbReference type="Proteomes" id="UP000078387"/>
    </source>
</evidence>
<evidence type="ECO:0000256" key="4">
    <source>
        <dbReference type="ARBA" id="ARBA00022737"/>
    </source>
</evidence>
<dbReference type="InterPro" id="IPR010569">
    <property type="entry name" value="Myotubularin-like_Pase_dom"/>
</dbReference>
<evidence type="ECO:0008006" key="15">
    <source>
        <dbReference type="Google" id="ProtNLM"/>
    </source>
</evidence>
<dbReference type="SUPFAM" id="SSF52799">
    <property type="entry name" value="(Phosphotyrosine protein) phosphatases II"/>
    <property type="match status" value="1"/>
</dbReference>
<dbReference type="PROSITE" id="PS00107">
    <property type="entry name" value="PROTEIN_KINASE_ATP"/>
    <property type="match status" value="1"/>
</dbReference>
<dbReference type="InterPro" id="IPR032675">
    <property type="entry name" value="LRR_dom_sf"/>
</dbReference>
<dbReference type="VEuPathDB" id="AmoebaDB:EHI8A_101080"/>
<dbReference type="SMART" id="SM00369">
    <property type="entry name" value="LRR_TYP"/>
    <property type="match status" value="3"/>
</dbReference>
<evidence type="ECO:0000313" key="13">
    <source>
        <dbReference type="EMBL" id="GAT94246.1"/>
    </source>
</evidence>
<dbReference type="Gene3D" id="3.80.10.10">
    <property type="entry name" value="Ribonuclease Inhibitor"/>
    <property type="match status" value="2"/>
</dbReference>
<dbReference type="EMBL" id="BDEQ01000001">
    <property type="protein sequence ID" value="GAT94246.1"/>
    <property type="molecule type" value="Genomic_DNA"/>
</dbReference>
<dbReference type="PROSITE" id="PS51339">
    <property type="entry name" value="PPASE_MYOTUBULARIN"/>
    <property type="match status" value="1"/>
</dbReference>
<evidence type="ECO:0000256" key="9">
    <source>
        <dbReference type="ARBA" id="ARBA00048679"/>
    </source>
</evidence>